<dbReference type="InterPro" id="IPR021257">
    <property type="entry name" value="DUF2809"/>
</dbReference>
<dbReference type="Proteomes" id="UP000309488">
    <property type="component" value="Unassembled WGS sequence"/>
</dbReference>
<organism evidence="2 3">
    <name type="scientific">Pedobacter polaris</name>
    <dbReference type="NCBI Taxonomy" id="2571273"/>
    <lineage>
        <taxon>Bacteria</taxon>
        <taxon>Pseudomonadati</taxon>
        <taxon>Bacteroidota</taxon>
        <taxon>Sphingobacteriia</taxon>
        <taxon>Sphingobacteriales</taxon>
        <taxon>Sphingobacteriaceae</taxon>
        <taxon>Pedobacter</taxon>
    </lineage>
</organism>
<dbReference type="AlphaFoldDB" id="A0A4U1CSW9"/>
<name>A0A4U1CSW9_9SPHI</name>
<evidence type="ECO:0000256" key="1">
    <source>
        <dbReference type="SAM" id="Phobius"/>
    </source>
</evidence>
<proteinExistence type="predicted"/>
<dbReference type="RefSeq" id="WP_136838133.1">
    <property type="nucleotide sequence ID" value="NZ_SWBR01000001.1"/>
</dbReference>
<feature type="transmembrane region" description="Helical" evidence="1">
    <location>
        <begin position="100"/>
        <end position="119"/>
    </location>
</feature>
<reference evidence="2 3" key="1">
    <citation type="submission" date="2019-04" db="EMBL/GenBank/DDBJ databases">
        <title>Pedobacter sp. RP-3-22 sp. nov., isolated from Arctic soil.</title>
        <authorList>
            <person name="Dahal R.H."/>
            <person name="Kim D.-U."/>
        </authorList>
    </citation>
    <scope>NUCLEOTIDE SEQUENCE [LARGE SCALE GENOMIC DNA]</scope>
    <source>
        <strain evidence="2 3">RP-3-22</strain>
    </source>
</reference>
<evidence type="ECO:0000313" key="2">
    <source>
        <dbReference type="EMBL" id="TKC12221.1"/>
    </source>
</evidence>
<dbReference type="Pfam" id="PF10990">
    <property type="entry name" value="DUF2809"/>
    <property type="match status" value="1"/>
</dbReference>
<sequence>MRLNIEFNKKYFTIAVLLFLVEVIIGLYVHDTIIRPYVGDVLVVILLYCFVKSFFNTPVFITAIAVLIFSYVIETLQYFQYVKLLGLGDSNFANIVMGNYFAWNDIIAYTIGILMVLLLENNWRGKKIY</sequence>
<gene>
    <name evidence="2" type="ORF">FA048_00965</name>
</gene>
<comment type="caution">
    <text evidence="2">The sequence shown here is derived from an EMBL/GenBank/DDBJ whole genome shotgun (WGS) entry which is preliminary data.</text>
</comment>
<feature type="transmembrane region" description="Helical" evidence="1">
    <location>
        <begin position="34"/>
        <end position="51"/>
    </location>
</feature>
<dbReference type="OrthoDB" id="5360192at2"/>
<feature type="transmembrane region" description="Helical" evidence="1">
    <location>
        <begin position="12"/>
        <end position="28"/>
    </location>
</feature>
<dbReference type="EMBL" id="SWBR01000001">
    <property type="protein sequence ID" value="TKC12221.1"/>
    <property type="molecule type" value="Genomic_DNA"/>
</dbReference>
<accession>A0A4U1CSW9</accession>
<keyword evidence="1" id="KW-0472">Membrane</keyword>
<keyword evidence="1" id="KW-1133">Transmembrane helix</keyword>
<protein>
    <submittedName>
        <fullName evidence="2">DUF2809 domain-containing protein</fullName>
    </submittedName>
</protein>
<keyword evidence="1" id="KW-0812">Transmembrane</keyword>
<keyword evidence="3" id="KW-1185">Reference proteome</keyword>
<evidence type="ECO:0000313" key="3">
    <source>
        <dbReference type="Proteomes" id="UP000309488"/>
    </source>
</evidence>
<feature type="transmembrane region" description="Helical" evidence="1">
    <location>
        <begin position="58"/>
        <end position="80"/>
    </location>
</feature>